<dbReference type="AlphaFoldDB" id="A0A0B6YYA8"/>
<dbReference type="EMBL" id="HACG01014242">
    <property type="protein sequence ID" value="CEK61107.1"/>
    <property type="molecule type" value="Transcribed_RNA"/>
</dbReference>
<proteinExistence type="predicted"/>
<organism evidence="1">
    <name type="scientific">Arion vulgaris</name>
    <dbReference type="NCBI Taxonomy" id="1028688"/>
    <lineage>
        <taxon>Eukaryota</taxon>
        <taxon>Metazoa</taxon>
        <taxon>Spiralia</taxon>
        <taxon>Lophotrochozoa</taxon>
        <taxon>Mollusca</taxon>
        <taxon>Gastropoda</taxon>
        <taxon>Heterobranchia</taxon>
        <taxon>Euthyneura</taxon>
        <taxon>Panpulmonata</taxon>
        <taxon>Eupulmonata</taxon>
        <taxon>Stylommatophora</taxon>
        <taxon>Helicina</taxon>
        <taxon>Arionoidea</taxon>
        <taxon>Arionidae</taxon>
        <taxon>Arion</taxon>
    </lineage>
</organism>
<accession>A0A0B6YYA8</accession>
<evidence type="ECO:0000313" key="1">
    <source>
        <dbReference type="EMBL" id="CEK61107.1"/>
    </source>
</evidence>
<reference evidence="1" key="1">
    <citation type="submission" date="2014-12" db="EMBL/GenBank/DDBJ databases">
        <title>Insight into the proteome of Arion vulgaris.</title>
        <authorList>
            <person name="Aradska J."/>
            <person name="Bulat T."/>
            <person name="Smidak R."/>
            <person name="Sarate P."/>
            <person name="Gangsoo J."/>
            <person name="Sialana F."/>
            <person name="Bilban M."/>
            <person name="Lubec G."/>
        </authorList>
    </citation>
    <scope>NUCLEOTIDE SEQUENCE</scope>
    <source>
        <tissue evidence="1">Skin</tissue>
    </source>
</reference>
<feature type="non-terminal residue" evidence="1">
    <location>
        <position position="72"/>
    </location>
</feature>
<protein>
    <submittedName>
        <fullName evidence="1">Uncharacterized protein</fullName>
    </submittedName>
</protein>
<name>A0A0B6YYA8_9EUPU</name>
<gene>
    <name evidence="1" type="primary">ORF41322</name>
</gene>
<sequence length="72" mass="8329">MDFEAEDFIISLTERMDKYTDLVDTITVDIATRVIIKGKENIHQHESEGLYGRTASRDKGKRNEQIEAMIEI</sequence>